<feature type="domain" description="Penicillin-binding protein transpeptidase" evidence="20">
    <location>
        <begin position="517"/>
        <end position="786"/>
    </location>
</feature>
<sequence length="925" mass="101177">MDDDTQYTDDELETFFGSPDARHAALDERRGTAGAPAARPAPRRARSAEDDELASFFGSPDVRTPGGDGAARDAGLVPPPGPAAPPPPTGPAAERRRRVGRALAIVLGLIGLGVFAGLGVVAYLSQNLPSFEQIENTENLLATQVLTADGQELARYYADENRTWVGLDEMSDYVPQALIATEDRRFFDHWGVDLYAFGAILKDFLTSGEARGASTITMQLARNLYRDATGFRVGEKSVVRKAKEILIAVRLERTYTKPEILEAYLNTVPFLYNAYGIEAASQTFFSKPALDLDAGESATLIGMLAANSRYNPCLAEGGISAECRAADPDPTDSEPGPVIVESQNEAAINRRNVVLMNMRNQGVLDEAAYQAAREAPIRLAFDVYSHEDNIAPHFAEVLRLWFREWAEANGYDPYEDGLVIHTTIDSRMQALAAAAVQEEMDRLQGIVNNGWGSPSNPFGYWWSRNTAVVNEYVRETDRFRRLTAEGASAEQAVAQLRQNGAFMDSLKQARTRLEAGLIAMDPTSGQVKAWVGGRDFVLNKYDHGGQARRQPGSTFKLFAYATAFNNGYSPQSGVFDSPFRWGDWAPQNSGGGYAGYTTLAEGLRSSRNVVAARITKHFGTSEIARTAYQMGIRTPLELPEFDAETCPPFEARKNDCYPRSIALGTQDVSLLEMVTAYATIANYGVYHGPTLQEDRPQNADVPPQIVLAVDRIEDRYGNVIEDFTPVAREVLNPSTAYTTFDAMRAVVQAGTGRGIGGFEGVSRLDMAGKTGTTQENADGWFIGMTPELVVGSWTGFDDRRIKYPSTSVGQGGRTGLRNVGAFFSKLQTEGPEDIRLDPDLDLERPEDYQPPTRRSRIGDSGYWPGDSRSRRSRGGAGAGGNRQNETADRPAREMIDRFRQRERAAPAPEPRPQTQGGGSGGRIGW</sequence>
<keyword evidence="7" id="KW-0645">Protease</keyword>
<keyword evidence="10" id="KW-0378">Hydrolase</keyword>
<evidence type="ECO:0000256" key="8">
    <source>
        <dbReference type="ARBA" id="ARBA00022676"/>
    </source>
</evidence>
<keyword evidence="9" id="KW-0808">Transferase</keyword>
<evidence type="ECO:0000256" key="15">
    <source>
        <dbReference type="ARBA" id="ARBA00023316"/>
    </source>
</evidence>
<keyword evidence="19" id="KW-1133">Transmembrane helix</keyword>
<dbReference type="PANTHER" id="PTHR32282:SF11">
    <property type="entry name" value="PENICILLIN-BINDING PROTEIN 1B"/>
    <property type="match status" value="1"/>
</dbReference>
<evidence type="ECO:0000256" key="16">
    <source>
        <dbReference type="ARBA" id="ARBA00034000"/>
    </source>
</evidence>
<keyword evidence="13 19" id="KW-0472">Membrane</keyword>
<dbReference type="GO" id="GO:0071555">
    <property type="term" value="P:cell wall organization"/>
    <property type="evidence" value="ECO:0007669"/>
    <property type="project" value="UniProtKB-KW"/>
</dbReference>
<dbReference type="InterPro" id="IPR023346">
    <property type="entry name" value="Lysozyme-like_dom_sf"/>
</dbReference>
<reference evidence="22 23" key="1">
    <citation type="submission" date="2016-11" db="EMBL/GenBank/DDBJ databases">
        <title>Study of marine rhodopsin-containing bacteria.</title>
        <authorList>
            <person name="Yoshizawa S."/>
            <person name="Kumagai Y."/>
            <person name="Kogure K."/>
        </authorList>
    </citation>
    <scope>NUCLEOTIDE SEQUENCE [LARGE SCALE GENOMIC DNA]</scope>
    <source>
        <strain evidence="22 23">SAORIC-28</strain>
    </source>
</reference>
<evidence type="ECO:0000256" key="12">
    <source>
        <dbReference type="ARBA" id="ARBA00022984"/>
    </source>
</evidence>
<dbReference type="GO" id="GO:0008658">
    <property type="term" value="F:penicillin binding"/>
    <property type="evidence" value="ECO:0007669"/>
    <property type="project" value="InterPro"/>
</dbReference>
<evidence type="ECO:0000256" key="4">
    <source>
        <dbReference type="ARBA" id="ARBA00007739"/>
    </source>
</evidence>
<dbReference type="InterPro" id="IPR036950">
    <property type="entry name" value="PBP_transglycosylase"/>
</dbReference>
<evidence type="ECO:0000256" key="19">
    <source>
        <dbReference type="SAM" id="Phobius"/>
    </source>
</evidence>
<keyword evidence="8" id="KW-0328">Glycosyltransferase</keyword>
<keyword evidence="6" id="KW-0121">Carboxypeptidase</keyword>
<dbReference type="SUPFAM" id="SSF56601">
    <property type="entry name" value="beta-lactamase/transpeptidase-like"/>
    <property type="match status" value="1"/>
</dbReference>
<dbReference type="Gene3D" id="1.10.3810.10">
    <property type="entry name" value="Biosynthetic peptidoglycan transglycosylase-like"/>
    <property type="match status" value="1"/>
</dbReference>
<evidence type="ECO:0000256" key="10">
    <source>
        <dbReference type="ARBA" id="ARBA00022801"/>
    </source>
</evidence>
<dbReference type="InterPro" id="IPR001460">
    <property type="entry name" value="PCN-bd_Tpept"/>
</dbReference>
<evidence type="ECO:0000256" key="7">
    <source>
        <dbReference type="ARBA" id="ARBA00022670"/>
    </source>
</evidence>
<evidence type="ECO:0000256" key="11">
    <source>
        <dbReference type="ARBA" id="ARBA00022960"/>
    </source>
</evidence>
<keyword evidence="14" id="KW-0511">Multifunctional enzyme</keyword>
<feature type="domain" description="Glycosyl transferase family 51" evidence="21">
    <location>
        <begin position="150"/>
        <end position="314"/>
    </location>
</feature>
<comment type="similarity">
    <text evidence="4">In the N-terminal section; belongs to the glycosyltransferase 51 family.</text>
</comment>
<evidence type="ECO:0000259" key="20">
    <source>
        <dbReference type="Pfam" id="PF00905"/>
    </source>
</evidence>
<evidence type="ECO:0000256" key="17">
    <source>
        <dbReference type="ARBA" id="ARBA00049902"/>
    </source>
</evidence>
<feature type="compositionally biased region" description="Gly residues" evidence="18">
    <location>
        <begin position="915"/>
        <end position="925"/>
    </location>
</feature>
<keyword evidence="5" id="KW-1003">Cell membrane</keyword>
<keyword evidence="15" id="KW-0961">Cell wall biogenesis/degradation</keyword>
<organism evidence="22 23">
    <name type="scientific">Rubrivirga marina</name>
    <dbReference type="NCBI Taxonomy" id="1196024"/>
    <lineage>
        <taxon>Bacteria</taxon>
        <taxon>Pseudomonadati</taxon>
        <taxon>Rhodothermota</taxon>
        <taxon>Rhodothermia</taxon>
        <taxon>Rhodothermales</taxon>
        <taxon>Rubricoccaceae</taxon>
        <taxon>Rubrivirga</taxon>
    </lineage>
</organism>
<feature type="region of interest" description="Disordered" evidence="18">
    <location>
        <begin position="829"/>
        <end position="925"/>
    </location>
</feature>
<dbReference type="PANTHER" id="PTHR32282">
    <property type="entry name" value="BINDING PROTEIN TRANSPEPTIDASE, PUTATIVE-RELATED"/>
    <property type="match status" value="1"/>
</dbReference>
<dbReference type="GO" id="GO:0009252">
    <property type="term" value="P:peptidoglycan biosynthetic process"/>
    <property type="evidence" value="ECO:0007669"/>
    <property type="project" value="UniProtKB-KW"/>
</dbReference>
<protein>
    <submittedName>
        <fullName evidence="22">Uncharacterized protein</fullName>
    </submittedName>
</protein>
<keyword evidence="19" id="KW-0812">Transmembrane</keyword>
<feature type="transmembrane region" description="Helical" evidence="19">
    <location>
        <begin position="102"/>
        <end position="124"/>
    </location>
</feature>
<feature type="compositionally biased region" description="Basic and acidic residues" evidence="18">
    <location>
        <begin position="885"/>
        <end position="904"/>
    </location>
</feature>
<comment type="subcellular location">
    <subcellularLocation>
        <location evidence="1">Cell membrane</location>
    </subcellularLocation>
</comment>
<keyword evidence="12" id="KW-0573">Peptidoglycan synthesis</keyword>
<evidence type="ECO:0000256" key="18">
    <source>
        <dbReference type="SAM" id="MobiDB-lite"/>
    </source>
</evidence>
<comment type="catalytic activity">
    <reaction evidence="16">
        <text>Preferential cleavage: (Ac)2-L-Lys-D-Ala-|-D-Ala. Also transpeptidation of peptidyl-alanyl moieties that are N-acyl substituents of D-alanine.</text>
        <dbReference type="EC" id="3.4.16.4"/>
    </reaction>
</comment>
<evidence type="ECO:0000256" key="3">
    <source>
        <dbReference type="ARBA" id="ARBA00007090"/>
    </source>
</evidence>
<keyword evidence="23" id="KW-1185">Reference proteome</keyword>
<dbReference type="GO" id="GO:0030288">
    <property type="term" value="C:outer membrane-bounded periplasmic space"/>
    <property type="evidence" value="ECO:0007669"/>
    <property type="project" value="TreeGrafter"/>
</dbReference>
<dbReference type="Pfam" id="PF00912">
    <property type="entry name" value="Transgly"/>
    <property type="match status" value="1"/>
</dbReference>
<dbReference type="InterPro" id="IPR001264">
    <property type="entry name" value="Glyco_trans_51"/>
</dbReference>
<dbReference type="GO" id="GO:0006508">
    <property type="term" value="P:proteolysis"/>
    <property type="evidence" value="ECO:0007669"/>
    <property type="project" value="UniProtKB-KW"/>
</dbReference>
<feature type="compositionally biased region" description="Basic and acidic residues" evidence="18">
    <location>
        <begin position="20"/>
        <end position="31"/>
    </location>
</feature>
<feature type="compositionally biased region" description="Pro residues" evidence="18">
    <location>
        <begin position="77"/>
        <end position="90"/>
    </location>
</feature>
<dbReference type="GO" id="GO:0005886">
    <property type="term" value="C:plasma membrane"/>
    <property type="evidence" value="ECO:0007669"/>
    <property type="project" value="UniProtKB-SubCell"/>
</dbReference>
<evidence type="ECO:0000259" key="21">
    <source>
        <dbReference type="Pfam" id="PF00912"/>
    </source>
</evidence>
<evidence type="ECO:0000256" key="14">
    <source>
        <dbReference type="ARBA" id="ARBA00023268"/>
    </source>
</evidence>
<evidence type="ECO:0000256" key="9">
    <source>
        <dbReference type="ARBA" id="ARBA00022679"/>
    </source>
</evidence>
<evidence type="ECO:0000256" key="1">
    <source>
        <dbReference type="ARBA" id="ARBA00004236"/>
    </source>
</evidence>
<evidence type="ECO:0000313" key="23">
    <source>
        <dbReference type="Proteomes" id="UP000216339"/>
    </source>
</evidence>
<comment type="pathway">
    <text evidence="2">Cell wall biogenesis; peptidoglycan biosynthesis.</text>
</comment>
<comment type="caution">
    <text evidence="22">The sequence shown here is derived from an EMBL/GenBank/DDBJ whole genome shotgun (WGS) entry which is preliminary data.</text>
</comment>
<proteinExistence type="inferred from homology"/>
<comment type="similarity">
    <text evidence="3">In the C-terminal section; belongs to the transpeptidase family.</text>
</comment>
<dbReference type="GO" id="GO:0008360">
    <property type="term" value="P:regulation of cell shape"/>
    <property type="evidence" value="ECO:0007669"/>
    <property type="project" value="UniProtKB-KW"/>
</dbReference>
<comment type="catalytic activity">
    <reaction evidence="17">
        <text>[GlcNAc-(1-&gt;4)-Mur2Ac(oyl-L-Ala-gamma-D-Glu-L-Lys-D-Ala-D-Ala)](n)-di-trans,octa-cis-undecaprenyl diphosphate + beta-D-GlcNAc-(1-&gt;4)-Mur2Ac(oyl-L-Ala-gamma-D-Glu-L-Lys-D-Ala-D-Ala)-di-trans,octa-cis-undecaprenyl diphosphate = [GlcNAc-(1-&gt;4)-Mur2Ac(oyl-L-Ala-gamma-D-Glu-L-Lys-D-Ala-D-Ala)](n+1)-di-trans,octa-cis-undecaprenyl diphosphate + di-trans,octa-cis-undecaprenyl diphosphate + H(+)</text>
        <dbReference type="Rhea" id="RHEA:23708"/>
        <dbReference type="Rhea" id="RHEA-COMP:9602"/>
        <dbReference type="Rhea" id="RHEA-COMP:9603"/>
        <dbReference type="ChEBI" id="CHEBI:15378"/>
        <dbReference type="ChEBI" id="CHEBI:58405"/>
        <dbReference type="ChEBI" id="CHEBI:60033"/>
        <dbReference type="ChEBI" id="CHEBI:78435"/>
        <dbReference type="EC" id="2.4.99.28"/>
    </reaction>
</comment>
<dbReference type="InterPro" id="IPR012338">
    <property type="entry name" value="Beta-lactam/transpept-like"/>
</dbReference>
<dbReference type="GO" id="GO:0008955">
    <property type="term" value="F:peptidoglycan glycosyltransferase activity"/>
    <property type="evidence" value="ECO:0007669"/>
    <property type="project" value="UniProtKB-EC"/>
</dbReference>
<evidence type="ECO:0000256" key="13">
    <source>
        <dbReference type="ARBA" id="ARBA00023136"/>
    </source>
</evidence>
<dbReference type="Gene3D" id="3.40.710.10">
    <property type="entry name" value="DD-peptidase/beta-lactamase superfamily"/>
    <property type="match status" value="1"/>
</dbReference>
<dbReference type="OrthoDB" id="9766909at2"/>
<gene>
    <name evidence="22" type="ORF">BSZ37_08895</name>
</gene>
<name>A0A271J1F4_9BACT</name>
<feature type="region of interest" description="Disordered" evidence="18">
    <location>
        <begin position="1"/>
        <end position="95"/>
    </location>
</feature>
<evidence type="ECO:0000256" key="5">
    <source>
        <dbReference type="ARBA" id="ARBA00022475"/>
    </source>
</evidence>
<dbReference type="AlphaFoldDB" id="A0A271J1F4"/>
<feature type="compositionally biased region" description="Basic and acidic residues" evidence="18">
    <location>
        <begin position="832"/>
        <end position="847"/>
    </location>
</feature>
<dbReference type="Pfam" id="PF00905">
    <property type="entry name" value="Transpeptidase"/>
    <property type="match status" value="1"/>
</dbReference>
<evidence type="ECO:0000256" key="6">
    <source>
        <dbReference type="ARBA" id="ARBA00022645"/>
    </source>
</evidence>
<evidence type="ECO:0000256" key="2">
    <source>
        <dbReference type="ARBA" id="ARBA00004752"/>
    </source>
</evidence>
<evidence type="ECO:0000313" key="22">
    <source>
        <dbReference type="EMBL" id="PAP76549.1"/>
    </source>
</evidence>
<keyword evidence="11" id="KW-0133">Cell shape</keyword>
<dbReference type="SUPFAM" id="SSF53955">
    <property type="entry name" value="Lysozyme-like"/>
    <property type="match status" value="1"/>
</dbReference>
<dbReference type="InterPro" id="IPR050396">
    <property type="entry name" value="Glycosyltr_51/Transpeptidase"/>
</dbReference>
<dbReference type="GO" id="GO:0009002">
    <property type="term" value="F:serine-type D-Ala-D-Ala carboxypeptidase activity"/>
    <property type="evidence" value="ECO:0007669"/>
    <property type="project" value="UniProtKB-EC"/>
</dbReference>
<feature type="compositionally biased region" description="Acidic residues" evidence="18">
    <location>
        <begin position="1"/>
        <end position="13"/>
    </location>
</feature>
<dbReference type="EMBL" id="MQWD01000001">
    <property type="protein sequence ID" value="PAP76549.1"/>
    <property type="molecule type" value="Genomic_DNA"/>
</dbReference>
<dbReference type="RefSeq" id="WP_095510208.1">
    <property type="nucleotide sequence ID" value="NZ_MQWD01000001.1"/>
</dbReference>
<accession>A0A271J1F4</accession>
<dbReference type="Proteomes" id="UP000216339">
    <property type="component" value="Unassembled WGS sequence"/>
</dbReference>